<evidence type="ECO:0000256" key="1">
    <source>
        <dbReference type="SAM" id="MobiDB-lite"/>
    </source>
</evidence>
<comment type="caution">
    <text evidence="2">The sequence shown here is derived from an EMBL/GenBank/DDBJ whole genome shotgun (WGS) entry which is preliminary data.</text>
</comment>
<keyword evidence="3" id="KW-1185">Reference proteome</keyword>
<dbReference type="OrthoDB" id="200398at2759"/>
<feature type="compositionally biased region" description="Polar residues" evidence="1">
    <location>
        <begin position="20"/>
        <end position="32"/>
    </location>
</feature>
<name>A0A8H5F9E7_9AGAR</name>
<accession>A0A8H5F9E7</accession>
<feature type="compositionally biased region" description="Polar residues" evidence="1">
    <location>
        <begin position="69"/>
        <end position="81"/>
    </location>
</feature>
<feature type="region of interest" description="Disordered" evidence="1">
    <location>
        <begin position="1"/>
        <end position="81"/>
    </location>
</feature>
<evidence type="ECO:0000313" key="2">
    <source>
        <dbReference type="EMBL" id="KAF5328574.1"/>
    </source>
</evidence>
<organism evidence="2 3">
    <name type="scientific">Tetrapyrgos nigripes</name>
    <dbReference type="NCBI Taxonomy" id="182062"/>
    <lineage>
        <taxon>Eukaryota</taxon>
        <taxon>Fungi</taxon>
        <taxon>Dikarya</taxon>
        <taxon>Basidiomycota</taxon>
        <taxon>Agaricomycotina</taxon>
        <taxon>Agaricomycetes</taxon>
        <taxon>Agaricomycetidae</taxon>
        <taxon>Agaricales</taxon>
        <taxon>Marasmiineae</taxon>
        <taxon>Marasmiaceae</taxon>
        <taxon>Tetrapyrgos</taxon>
    </lineage>
</organism>
<sequence>MSGKSESTTSLLPKSDKGTIPTSSTTSGQKNDGTGNSTPKKTTPTNSSSNSPTSDSHVEFGKKAKESGWGSTTPTGASLGA</sequence>
<feature type="compositionally biased region" description="Polar residues" evidence="1">
    <location>
        <begin position="1"/>
        <end position="12"/>
    </location>
</feature>
<feature type="compositionally biased region" description="Basic and acidic residues" evidence="1">
    <location>
        <begin position="56"/>
        <end position="66"/>
    </location>
</feature>
<protein>
    <submittedName>
        <fullName evidence="2">Uncharacterized protein</fullName>
    </submittedName>
</protein>
<feature type="compositionally biased region" description="Low complexity" evidence="1">
    <location>
        <begin position="33"/>
        <end position="54"/>
    </location>
</feature>
<gene>
    <name evidence="2" type="ORF">D9758_017728</name>
</gene>
<dbReference type="Proteomes" id="UP000559256">
    <property type="component" value="Unassembled WGS sequence"/>
</dbReference>
<reference evidence="2 3" key="1">
    <citation type="journal article" date="2020" name="ISME J.">
        <title>Uncovering the hidden diversity of litter-decomposition mechanisms in mushroom-forming fungi.</title>
        <authorList>
            <person name="Floudas D."/>
            <person name="Bentzer J."/>
            <person name="Ahren D."/>
            <person name="Johansson T."/>
            <person name="Persson P."/>
            <person name="Tunlid A."/>
        </authorList>
    </citation>
    <scope>NUCLEOTIDE SEQUENCE [LARGE SCALE GENOMIC DNA]</scope>
    <source>
        <strain evidence="2 3">CBS 291.85</strain>
    </source>
</reference>
<dbReference type="AlphaFoldDB" id="A0A8H5F9E7"/>
<proteinExistence type="predicted"/>
<dbReference type="EMBL" id="JAACJM010000357">
    <property type="protein sequence ID" value="KAF5328574.1"/>
    <property type="molecule type" value="Genomic_DNA"/>
</dbReference>
<evidence type="ECO:0000313" key="3">
    <source>
        <dbReference type="Proteomes" id="UP000559256"/>
    </source>
</evidence>